<protein>
    <recommendedName>
        <fullName evidence="4">Transcription factor domain-containing protein</fullName>
    </recommendedName>
</protein>
<evidence type="ECO:0008006" key="4">
    <source>
        <dbReference type="Google" id="ProtNLM"/>
    </source>
</evidence>
<evidence type="ECO:0000313" key="3">
    <source>
        <dbReference type="Proteomes" id="UP000799750"/>
    </source>
</evidence>
<gene>
    <name evidence="2" type="ORF">BU16DRAFT_613350</name>
</gene>
<feature type="compositionally biased region" description="Basic residues" evidence="1">
    <location>
        <begin position="1"/>
        <end position="12"/>
    </location>
</feature>
<dbReference type="Proteomes" id="UP000799750">
    <property type="component" value="Unassembled WGS sequence"/>
</dbReference>
<accession>A0A6A6R9G7</accession>
<evidence type="ECO:0000313" key="2">
    <source>
        <dbReference type="EMBL" id="KAF2501455.1"/>
    </source>
</evidence>
<dbReference type="InterPro" id="IPR021858">
    <property type="entry name" value="Fun_TF"/>
</dbReference>
<dbReference type="EMBL" id="MU004182">
    <property type="protein sequence ID" value="KAF2501455.1"/>
    <property type="molecule type" value="Genomic_DNA"/>
</dbReference>
<keyword evidence="3" id="KW-1185">Reference proteome</keyword>
<reference evidence="2" key="1">
    <citation type="journal article" date="2020" name="Stud. Mycol.">
        <title>101 Dothideomycetes genomes: a test case for predicting lifestyles and emergence of pathogens.</title>
        <authorList>
            <person name="Haridas S."/>
            <person name="Albert R."/>
            <person name="Binder M."/>
            <person name="Bloem J."/>
            <person name="Labutti K."/>
            <person name="Salamov A."/>
            <person name="Andreopoulos B."/>
            <person name="Baker S."/>
            <person name="Barry K."/>
            <person name="Bills G."/>
            <person name="Bluhm B."/>
            <person name="Cannon C."/>
            <person name="Castanera R."/>
            <person name="Culley D."/>
            <person name="Daum C."/>
            <person name="Ezra D."/>
            <person name="Gonzalez J."/>
            <person name="Henrissat B."/>
            <person name="Kuo A."/>
            <person name="Liang C."/>
            <person name="Lipzen A."/>
            <person name="Lutzoni F."/>
            <person name="Magnuson J."/>
            <person name="Mondo S."/>
            <person name="Nolan M."/>
            <person name="Ohm R."/>
            <person name="Pangilinan J."/>
            <person name="Park H.-J."/>
            <person name="Ramirez L."/>
            <person name="Alfaro M."/>
            <person name="Sun H."/>
            <person name="Tritt A."/>
            <person name="Yoshinaga Y."/>
            <person name="Zwiers L.-H."/>
            <person name="Turgeon B."/>
            <person name="Goodwin S."/>
            <person name="Spatafora J."/>
            <person name="Crous P."/>
            <person name="Grigoriev I."/>
        </authorList>
    </citation>
    <scope>NUCLEOTIDE SEQUENCE</scope>
    <source>
        <strain evidence="2">CBS 269.34</strain>
    </source>
</reference>
<sequence length="612" mass="67495">METQQPRKRRRAKGSEEQDGQQENFLFVDSSDQQGTSKPDRASRSFVMQQARKQKTWSTKKFPANSAAKRSSKAPPRDDSPSEKGSLSWVHYAPKDESLHKGEKIVPYRGGGSPLEQPAVCRLPFCNGDFCSQSHHSPPCSDELKLSPRSRGRLEIAAIGVLDPFNALPVRADPRSYALIDHYSRNVVPLMIPVDLRRRSRAGRDEFLASAIRDDARGAFTHTVLCSAALHRFAMGVGPLDDVLYHKAESVSKINANLSDPGFRVHDNNIAAVFNLLNIEESLLGIVSAGGGWPGLAFDPQQKLMHLNGLRAMLQQRGGLAGLSSSRCLQAFILWHSIAHSIASFEQPYASLIDTNGRAYTYTIPASPKSPPRSSPVQVLRLFRDLNLDIDLQDIAADVSLLSSDMTSWLDDPNCPLDPIELQKHGFLLLQRCLAFLDESTAPKSPLEQCVCLALIIFVIRITQPADYSFKTMVAASLPRLREALKKTSIFSWSDSPDILLWVLTLGTLAAQGSQHMGFFTRYSTVAFADAGVDSNTSCEDLLARMKRCLWHSSLMDNAVKKLWVKFGLAKSGDEGPVEDDELDTDTVSHVSSPDGIDEAAVGRLTSTRFFT</sequence>
<proteinExistence type="predicted"/>
<dbReference type="PANTHER" id="PTHR37540:SF5">
    <property type="entry name" value="TRANSCRIPTION FACTOR DOMAIN-CONTAINING PROTEIN"/>
    <property type="match status" value="1"/>
</dbReference>
<dbReference type="PANTHER" id="PTHR37540">
    <property type="entry name" value="TRANSCRIPTION FACTOR (ACR-2), PUTATIVE-RELATED-RELATED"/>
    <property type="match status" value="1"/>
</dbReference>
<evidence type="ECO:0000256" key="1">
    <source>
        <dbReference type="SAM" id="MobiDB-lite"/>
    </source>
</evidence>
<dbReference type="AlphaFoldDB" id="A0A6A6R9G7"/>
<organism evidence="2 3">
    <name type="scientific">Lophium mytilinum</name>
    <dbReference type="NCBI Taxonomy" id="390894"/>
    <lineage>
        <taxon>Eukaryota</taxon>
        <taxon>Fungi</taxon>
        <taxon>Dikarya</taxon>
        <taxon>Ascomycota</taxon>
        <taxon>Pezizomycotina</taxon>
        <taxon>Dothideomycetes</taxon>
        <taxon>Pleosporomycetidae</taxon>
        <taxon>Mytilinidiales</taxon>
        <taxon>Mytilinidiaceae</taxon>
        <taxon>Lophium</taxon>
    </lineage>
</organism>
<feature type="region of interest" description="Disordered" evidence="1">
    <location>
        <begin position="1"/>
        <end position="87"/>
    </location>
</feature>
<dbReference type="OrthoDB" id="5386330at2759"/>
<name>A0A6A6R9G7_9PEZI</name>
<dbReference type="Pfam" id="PF11951">
    <property type="entry name" value="Fungal_trans_2"/>
    <property type="match status" value="1"/>
</dbReference>